<dbReference type="InterPro" id="IPR009051">
    <property type="entry name" value="Helical_ferredxn"/>
</dbReference>
<dbReference type="SUPFAM" id="SSF140490">
    <property type="entry name" value="Nqo1C-terminal domain-like"/>
    <property type="match status" value="1"/>
</dbReference>
<organism evidence="2 3">
    <name type="scientific">Acididesulfobacter guangdongensis</name>
    <dbReference type="NCBI Taxonomy" id="2597225"/>
    <lineage>
        <taxon>Bacteria</taxon>
        <taxon>Deltaproteobacteria</taxon>
        <taxon>Candidatus Acidulodesulfobacterales</taxon>
        <taxon>Candidatus Acididesulfobacter</taxon>
    </lineage>
</organism>
<dbReference type="InterPro" id="IPR019575">
    <property type="entry name" value="Nuop51_4Fe4S-bd"/>
</dbReference>
<dbReference type="Gene3D" id="1.10.1060.10">
    <property type="entry name" value="Alpha-helical ferredoxin"/>
    <property type="match status" value="1"/>
</dbReference>
<protein>
    <submittedName>
        <fullName evidence="2">Dihydropyrimidine dehydrogenase subunit A</fullName>
    </submittedName>
</protein>
<accession>A0A519BI12</accession>
<dbReference type="Proteomes" id="UP000316562">
    <property type="component" value="Unassembled WGS sequence"/>
</dbReference>
<dbReference type="SUPFAM" id="SSF51971">
    <property type="entry name" value="Nucleotide-binding domain"/>
    <property type="match status" value="1"/>
</dbReference>
<gene>
    <name evidence="2" type="ORF">EVJ46_01350</name>
</gene>
<dbReference type="AlphaFoldDB" id="A0A519BI12"/>
<dbReference type="Gene3D" id="3.50.50.60">
    <property type="entry name" value="FAD/NAD(P)-binding domain"/>
    <property type="match status" value="2"/>
</dbReference>
<feature type="domain" description="NADH-ubiquinone oxidoreductase 51kDa subunit iron-sulphur binding" evidence="1">
    <location>
        <begin position="43"/>
        <end position="88"/>
    </location>
</feature>
<dbReference type="Pfam" id="PF10589">
    <property type="entry name" value="NADH_4Fe-4S"/>
    <property type="match status" value="1"/>
</dbReference>
<dbReference type="GO" id="GO:0016491">
    <property type="term" value="F:oxidoreductase activity"/>
    <property type="evidence" value="ECO:0007669"/>
    <property type="project" value="InterPro"/>
</dbReference>
<dbReference type="PANTHER" id="PTHR42783:SF3">
    <property type="entry name" value="GLUTAMATE SYNTHASE [NADPH] SMALL CHAIN-RELATED"/>
    <property type="match status" value="1"/>
</dbReference>
<dbReference type="PRINTS" id="PR00419">
    <property type="entry name" value="ADXRDTASE"/>
</dbReference>
<dbReference type="InterPro" id="IPR037207">
    <property type="entry name" value="Nuop51_4Fe4S-bd_sf"/>
</dbReference>
<dbReference type="SMART" id="SM00928">
    <property type="entry name" value="NADH_4Fe-4S"/>
    <property type="match status" value="1"/>
</dbReference>
<dbReference type="SUPFAM" id="SSF46548">
    <property type="entry name" value="alpha-helical ferredoxin"/>
    <property type="match status" value="1"/>
</dbReference>
<evidence type="ECO:0000259" key="1">
    <source>
        <dbReference type="SMART" id="SM00928"/>
    </source>
</evidence>
<dbReference type="Pfam" id="PF07992">
    <property type="entry name" value="Pyr_redox_2"/>
    <property type="match status" value="1"/>
</dbReference>
<comment type="caution">
    <text evidence="2">The sequence shown here is derived from an EMBL/GenBank/DDBJ whole genome shotgun (WGS) entry which is preliminary data.</text>
</comment>
<reference evidence="2 3" key="1">
    <citation type="journal article" date="2019" name="ISME J.">
        <title>Insights into ecological role of a new deltaproteobacterial order Candidatus Acidulodesulfobacterales by metagenomics and metatranscriptomics.</title>
        <authorList>
            <person name="Tan S."/>
            <person name="Liu J."/>
            <person name="Fang Y."/>
            <person name="Hedlund B.P."/>
            <person name="Lian Z.H."/>
            <person name="Huang L.Y."/>
            <person name="Li J.T."/>
            <person name="Huang L.N."/>
            <person name="Li W.J."/>
            <person name="Jiang H.C."/>
            <person name="Dong H.L."/>
            <person name="Shu W.S."/>
        </authorList>
    </citation>
    <scope>NUCLEOTIDE SEQUENCE [LARGE SCALE GENOMIC DNA]</scope>
    <source>
        <strain evidence="2">AP2</strain>
    </source>
</reference>
<dbReference type="InterPro" id="IPR023753">
    <property type="entry name" value="FAD/NAD-binding_dom"/>
</dbReference>
<evidence type="ECO:0000313" key="3">
    <source>
        <dbReference type="Proteomes" id="UP000316562"/>
    </source>
</evidence>
<evidence type="ECO:0000313" key="2">
    <source>
        <dbReference type="EMBL" id="RZD16911.1"/>
    </source>
</evidence>
<dbReference type="InterPro" id="IPR036188">
    <property type="entry name" value="FAD/NAD-bd_sf"/>
</dbReference>
<dbReference type="PANTHER" id="PTHR42783">
    <property type="entry name" value="GLUTAMATE SYNTHASE [NADPH] SMALL CHAIN"/>
    <property type="match status" value="1"/>
</dbReference>
<dbReference type="EMBL" id="SGBC01000001">
    <property type="protein sequence ID" value="RZD16911.1"/>
    <property type="molecule type" value="Genomic_DNA"/>
</dbReference>
<dbReference type="Pfam" id="PF14691">
    <property type="entry name" value="Fer4_20"/>
    <property type="match status" value="1"/>
</dbReference>
<dbReference type="GO" id="GO:0051539">
    <property type="term" value="F:4 iron, 4 sulfur cluster binding"/>
    <property type="evidence" value="ECO:0007669"/>
    <property type="project" value="InterPro"/>
</dbReference>
<proteinExistence type="predicted"/>
<name>A0A519BI12_ACIG2</name>
<sequence length="635" mass="70945">MNLVDKYEKKIDIEAFKPSGRGQISSVLNWSGIALLSDEDNKIDLARCYMAELQKLSCGVCIPCRIGTSVALELLEKICSGKADIQDLDNLQKECEWIMSASKCTVGTMGPTAVKELIENFREDFEKAILNKEIIHKGDYITKITAPCINGCPSKLDIPNWIERVRDGRYEDALESVRRNTPLAAILGRSCFHPCQDNCRRANLDKPIQICLIRRYAADNEFYTDIKPKFDIKDNGIKIAVIGSGPAGLSCAYYLRLMGYMPVIFEALPVLGGMMNVGIPKYRLTQELLDKEINYILSAGIDYKTDKRLGKDFSIKDLFNDGFKAVYLAVGAHKGQTIGLPGESDNLKGFFEGVKFLRDVALGNHIKIGKKVIIEGGGNVAMDCCRTALRLGFKEVVVVYRRAREQMPAAAYEVDTAIEEGVKFEFLTNPIAIINENGSVSGVKCRRMKLGEPDASGRRSPVEIPGSEFDIDCDSFIMAVGQVPDLDFLKDTPEIKSTKRETIVVDEYTNMTDMPGVFAGGDAMTGPISIVNSNRDGKTAAKRIDEYVRTGTFNITDDDVFEHFLEKLGVYDKNEVIDYPDFPEGNFPPEQIQEKIENRISNFTEVEKGFTADDVVYEATRCMRCYMMMLITFKK</sequence>
<dbReference type="InterPro" id="IPR028261">
    <property type="entry name" value="DPD_II"/>
</dbReference>